<protein>
    <submittedName>
        <fullName evidence="1">Uncharacterized protein</fullName>
    </submittedName>
</protein>
<reference evidence="1" key="1">
    <citation type="submission" date="2020-02" db="EMBL/GenBank/DDBJ databases">
        <authorList>
            <person name="Meier V. D."/>
        </authorList>
    </citation>
    <scope>NUCLEOTIDE SEQUENCE</scope>
    <source>
        <strain evidence="1">AVDCRST_MAG94</strain>
    </source>
</reference>
<gene>
    <name evidence="1" type="ORF">AVDCRST_MAG94-634</name>
</gene>
<dbReference type="AlphaFoldDB" id="A0A6J4KHP7"/>
<organism evidence="1">
    <name type="scientific">uncultured Leptolyngbya sp</name>
    <dbReference type="NCBI Taxonomy" id="332963"/>
    <lineage>
        <taxon>Bacteria</taxon>
        <taxon>Bacillati</taxon>
        <taxon>Cyanobacteriota</taxon>
        <taxon>Cyanophyceae</taxon>
        <taxon>Leptolyngbyales</taxon>
        <taxon>Leptolyngbyaceae</taxon>
        <taxon>Leptolyngbya group</taxon>
        <taxon>Leptolyngbya</taxon>
        <taxon>environmental samples</taxon>
    </lineage>
</organism>
<dbReference type="EMBL" id="CADCTY010000214">
    <property type="protein sequence ID" value="CAA9305294.1"/>
    <property type="molecule type" value="Genomic_DNA"/>
</dbReference>
<sequence>MLLQRAIAKVVNCIHWREVLDKADFNGSYGVHELNFIFSDAQSVSAILVLFDTR</sequence>
<proteinExistence type="predicted"/>
<accession>A0A6J4KHP7</accession>
<evidence type="ECO:0000313" key="1">
    <source>
        <dbReference type="EMBL" id="CAA9305294.1"/>
    </source>
</evidence>
<name>A0A6J4KHP7_9CYAN</name>